<evidence type="ECO:0000256" key="1">
    <source>
        <dbReference type="SAM" id="MobiDB-lite"/>
    </source>
</evidence>
<feature type="compositionally biased region" description="Low complexity" evidence="1">
    <location>
        <begin position="50"/>
        <end position="67"/>
    </location>
</feature>
<dbReference type="EMBL" id="JAGTXO010000009">
    <property type="protein sequence ID" value="KAG8465943.1"/>
    <property type="molecule type" value="Genomic_DNA"/>
</dbReference>
<protein>
    <submittedName>
        <fullName evidence="2">Uncharacterized protein</fullName>
    </submittedName>
</protein>
<sequence length="218" mass="22189">MCSALLARLRACLPCFGEPTSSQTEALLPIQKGLEPDEAKRRTPRDRPAEPAAAGAHAHGDGVAAARPMPPAAAPEGAVIPTSTPRAAGKPPIPSHKPAPKSPVVPQPCEVQPPLSSVPAPRSVAPAAAGALARLPSPGSLFSPNGSSGHFMTPLSTPLNSPTVTPDMNTPGAGTPGVRSQRDSLAAPFADAVDAPQSRAEPQTPHTPEQTWATPRAN</sequence>
<reference evidence="2" key="1">
    <citation type="submission" date="2021-05" db="EMBL/GenBank/DDBJ databases">
        <title>The genome of the haptophyte Pavlova lutheri (Diacronema luteri, Pavlovales) - a model for lipid biosynthesis in eukaryotic algae.</title>
        <authorList>
            <person name="Hulatt C.J."/>
            <person name="Posewitz M.C."/>
        </authorList>
    </citation>
    <scope>NUCLEOTIDE SEQUENCE</scope>
    <source>
        <strain evidence="2">NIVA-4/92</strain>
    </source>
</reference>
<keyword evidence="3" id="KW-1185">Reference proteome</keyword>
<accession>A0A8J5XJP6</accession>
<dbReference type="Proteomes" id="UP000751190">
    <property type="component" value="Unassembled WGS sequence"/>
</dbReference>
<feature type="region of interest" description="Disordered" evidence="1">
    <location>
        <begin position="20"/>
        <end position="218"/>
    </location>
</feature>
<comment type="caution">
    <text evidence="2">The sequence shown here is derived from an EMBL/GenBank/DDBJ whole genome shotgun (WGS) entry which is preliminary data.</text>
</comment>
<evidence type="ECO:0000313" key="2">
    <source>
        <dbReference type="EMBL" id="KAG8465943.1"/>
    </source>
</evidence>
<feature type="compositionally biased region" description="Basic and acidic residues" evidence="1">
    <location>
        <begin position="34"/>
        <end position="49"/>
    </location>
</feature>
<gene>
    <name evidence="2" type="ORF">KFE25_005513</name>
</gene>
<feature type="compositionally biased region" description="Pro residues" evidence="1">
    <location>
        <begin position="91"/>
        <end position="106"/>
    </location>
</feature>
<proteinExistence type="predicted"/>
<name>A0A8J5XJP6_DIALT</name>
<evidence type="ECO:0000313" key="3">
    <source>
        <dbReference type="Proteomes" id="UP000751190"/>
    </source>
</evidence>
<feature type="compositionally biased region" description="Polar residues" evidence="1">
    <location>
        <begin position="200"/>
        <end position="218"/>
    </location>
</feature>
<dbReference type="AlphaFoldDB" id="A0A8J5XJP6"/>
<feature type="compositionally biased region" description="Low complexity" evidence="1">
    <location>
        <begin position="107"/>
        <end position="139"/>
    </location>
</feature>
<organism evidence="2 3">
    <name type="scientific">Diacronema lutheri</name>
    <name type="common">Unicellular marine alga</name>
    <name type="synonym">Monochrysis lutheri</name>
    <dbReference type="NCBI Taxonomy" id="2081491"/>
    <lineage>
        <taxon>Eukaryota</taxon>
        <taxon>Haptista</taxon>
        <taxon>Haptophyta</taxon>
        <taxon>Pavlovophyceae</taxon>
        <taxon>Pavlovales</taxon>
        <taxon>Pavlovaceae</taxon>
        <taxon>Diacronema</taxon>
    </lineage>
</organism>
<feature type="compositionally biased region" description="Polar residues" evidence="1">
    <location>
        <begin position="140"/>
        <end position="168"/>
    </location>
</feature>